<evidence type="ECO:0000256" key="4">
    <source>
        <dbReference type="ARBA" id="ARBA00011471"/>
    </source>
</evidence>
<keyword evidence="9 12" id="KW-0653">Protein transport</keyword>
<comment type="subcellular location">
    <subcellularLocation>
        <location evidence="2">Cell inner membrane</location>
        <topology evidence="2">Single-pass type II membrane protein</topology>
    </subcellularLocation>
    <subcellularLocation>
        <location evidence="12">Cell membrane</location>
        <topology evidence="12">Single-pass type II membrane protein</topology>
    </subcellularLocation>
</comment>
<keyword evidence="10 13" id="KW-1133">Transmembrane helix</keyword>
<keyword evidence="15" id="KW-1185">Reference proteome</keyword>
<evidence type="ECO:0000256" key="11">
    <source>
        <dbReference type="ARBA" id="ARBA00023136"/>
    </source>
</evidence>
<dbReference type="Pfam" id="PF02472">
    <property type="entry name" value="ExbD"/>
    <property type="match status" value="1"/>
</dbReference>
<keyword evidence="11 13" id="KW-0472">Membrane</keyword>
<keyword evidence="5 12" id="KW-0813">Transport</keyword>
<protein>
    <submittedName>
        <fullName evidence="14">Protein TolR</fullName>
    </submittedName>
</protein>
<dbReference type="PANTHER" id="PTHR30558">
    <property type="entry name" value="EXBD MEMBRANE COMPONENT OF PMF-DRIVEN MACROMOLECULE IMPORT SYSTEM"/>
    <property type="match status" value="1"/>
</dbReference>
<evidence type="ECO:0000313" key="15">
    <source>
        <dbReference type="Proteomes" id="UP000623419"/>
    </source>
</evidence>
<feature type="transmembrane region" description="Helical" evidence="13">
    <location>
        <begin position="20"/>
        <end position="39"/>
    </location>
</feature>
<comment type="similarity">
    <text evidence="3 12">Belongs to the ExbD/TolR family.</text>
</comment>
<evidence type="ECO:0000256" key="8">
    <source>
        <dbReference type="ARBA" id="ARBA00022692"/>
    </source>
</evidence>
<dbReference type="EMBL" id="BMKC01000002">
    <property type="protein sequence ID" value="GGA81116.1"/>
    <property type="molecule type" value="Genomic_DNA"/>
</dbReference>
<evidence type="ECO:0000313" key="14">
    <source>
        <dbReference type="EMBL" id="GGA81116.1"/>
    </source>
</evidence>
<organism evidence="14 15">
    <name type="scientific">Arenimonas soli</name>
    <dbReference type="NCBI Taxonomy" id="2269504"/>
    <lineage>
        <taxon>Bacteria</taxon>
        <taxon>Pseudomonadati</taxon>
        <taxon>Pseudomonadota</taxon>
        <taxon>Gammaproteobacteria</taxon>
        <taxon>Lysobacterales</taxon>
        <taxon>Lysobacteraceae</taxon>
        <taxon>Arenimonas</taxon>
    </lineage>
</organism>
<reference evidence="15" key="1">
    <citation type="journal article" date="2019" name="Int. J. Syst. Evol. Microbiol.">
        <title>The Global Catalogue of Microorganisms (GCM) 10K type strain sequencing project: providing services to taxonomists for standard genome sequencing and annotation.</title>
        <authorList>
            <consortium name="The Broad Institute Genomics Platform"/>
            <consortium name="The Broad Institute Genome Sequencing Center for Infectious Disease"/>
            <person name="Wu L."/>
            <person name="Ma J."/>
        </authorList>
    </citation>
    <scope>NUCLEOTIDE SEQUENCE [LARGE SCALE GENOMIC DNA]</scope>
    <source>
        <strain evidence="15">CGMCC 1.15905</strain>
    </source>
</reference>
<comment type="function">
    <text evidence="1">Involved in the TonB-dependent energy-dependent transport of various receptor-bound substrates.</text>
</comment>
<name>A0ABQ1HLG2_9GAMM</name>
<comment type="caution">
    <text evidence="14">The sequence shown here is derived from an EMBL/GenBank/DDBJ whole genome shotgun (WGS) entry which is preliminary data.</text>
</comment>
<accession>A0ABQ1HLG2</accession>
<keyword evidence="6" id="KW-1003">Cell membrane</keyword>
<evidence type="ECO:0000256" key="2">
    <source>
        <dbReference type="ARBA" id="ARBA00004249"/>
    </source>
</evidence>
<gene>
    <name evidence="14" type="ORF">GCM10011521_19320</name>
</gene>
<sequence>MAFADVRSDRGSMAEINITPLVDVMLVLLVIFMVTAPLLDHRMDLTLPQRTPPPPQPPAIVLLEVAPGDVFRLAGQAVAPAQLQALLEGQRRDQPGFVLKLAVHPDADYQSATTALAAANRAGVHNISLD</sequence>
<evidence type="ECO:0000256" key="1">
    <source>
        <dbReference type="ARBA" id="ARBA00003540"/>
    </source>
</evidence>
<evidence type="ECO:0000256" key="9">
    <source>
        <dbReference type="ARBA" id="ARBA00022927"/>
    </source>
</evidence>
<evidence type="ECO:0000256" key="10">
    <source>
        <dbReference type="ARBA" id="ARBA00022989"/>
    </source>
</evidence>
<evidence type="ECO:0000256" key="3">
    <source>
        <dbReference type="ARBA" id="ARBA00005811"/>
    </source>
</evidence>
<keyword evidence="8 12" id="KW-0812">Transmembrane</keyword>
<evidence type="ECO:0000256" key="7">
    <source>
        <dbReference type="ARBA" id="ARBA00022519"/>
    </source>
</evidence>
<evidence type="ECO:0000256" key="5">
    <source>
        <dbReference type="ARBA" id="ARBA00022448"/>
    </source>
</evidence>
<evidence type="ECO:0000256" key="13">
    <source>
        <dbReference type="SAM" id="Phobius"/>
    </source>
</evidence>
<keyword evidence="7" id="KW-0997">Cell inner membrane</keyword>
<dbReference type="InterPro" id="IPR003400">
    <property type="entry name" value="ExbD"/>
</dbReference>
<evidence type="ECO:0000256" key="6">
    <source>
        <dbReference type="ARBA" id="ARBA00022475"/>
    </source>
</evidence>
<comment type="subunit">
    <text evidence="4">The accessory proteins ExbB and ExbD seem to form a complex with TonB.</text>
</comment>
<dbReference type="Proteomes" id="UP000623419">
    <property type="component" value="Unassembled WGS sequence"/>
</dbReference>
<evidence type="ECO:0000256" key="12">
    <source>
        <dbReference type="RuleBase" id="RU003879"/>
    </source>
</evidence>
<dbReference type="PANTHER" id="PTHR30558:SF12">
    <property type="entry name" value="BIOPOLYMER TRANSPORT PROTEIN EXBD"/>
    <property type="match status" value="1"/>
</dbReference>
<proteinExistence type="inferred from homology"/>